<keyword evidence="1" id="KW-0812">Transmembrane</keyword>
<feature type="transmembrane region" description="Helical" evidence="1">
    <location>
        <begin position="6"/>
        <end position="29"/>
    </location>
</feature>
<gene>
    <name evidence="2" type="ORF">Cvel_33095</name>
</gene>
<protein>
    <submittedName>
        <fullName evidence="2">Uncharacterized protein</fullName>
    </submittedName>
</protein>
<feature type="transmembrane region" description="Helical" evidence="1">
    <location>
        <begin position="138"/>
        <end position="158"/>
    </location>
</feature>
<keyword evidence="1" id="KW-1133">Transmembrane helix</keyword>
<dbReference type="EMBL" id="CDMZ01004253">
    <property type="protein sequence ID" value="CEM49158.1"/>
    <property type="molecule type" value="Genomic_DNA"/>
</dbReference>
<reference evidence="2" key="1">
    <citation type="submission" date="2014-11" db="EMBL/GenBank/DDBJ databases">
        <authorList>
            <person name="Otto D Thomas"/>
            <person name="Naeem Raeece"/>
        </authorList>
    </citation>
    <scope>NUCLEOTIDE SEQUENCE</scope>
</reference>
<name>A0A0G4HXD3_9ALVE</name>
<evidence type="ECO:0000256" key="1">
    <source>
        <dbReference type="SAM" id="Phobius"/>
    </source>
</evidence>
<evidence type="ECO:0000313" key="2">
    <source>
        <dbReference type="EMBL" id="CEM49158.1"/>
    </source>
</evidence>
<dbReference type="AlphaFoldDB" id="A0A0G4HXD3"/>
<sequence length="159" mass="17564">MGNCRAGVAVFLQVLSLGALITCTFLKLWMWKTFMTFLILPMSFEFSLWDVNTVNKACMPDPMDPGYNQALNQYGHKKISQFWAIHLRGVRFRLEGQSCDGAWMMSLGISAILLICGLICTIAWVMDGQSTGVYKKRYTQMAGGTLLGCAVVLGGSLGF</sequence>
<organism evidence="2">
    <name type="scientific">Chromera velia CCMP2878</name>
    <dbReference type="NCBI Taxonomy" id="1169474"/>
    <lineage>
        <taxon>Eukaryota</taxon>
        <taxon>Sar</taxon>
        <taxon>Alveolata</taxon>
        <taxon>Colpodellida</taxon>
        <taxon>Chromeraceae</taxon>
        <taxon>Chromera</taxon>
    </lineage>
</organism>
<feature type="transmembrane region" description="Helical" evidence="1">
    <location>
        <begin position="101"/>
        <end position="126"/>
    </location>
</feature>
<proteinExistence type="predicted"/>
<accession>A0A0G4HXD3</accession>
<keyword evidence="1" id="KW-0472">Membrane</keyword>
<dbReference type="VEuPathDB" id="CryptoDB:Cvel_33095"/>